<evidence type="ECO:0000313" key="2">
    <source>
        <dbReference type="Proteomes" id="UP000185557"/>
    </source>
</evidence>
<dbReference type="STRING" id="549789.NIES30_15625"/>
<accession>A0A1U7J3L8</accession>
<protein>
    <recommendedName>
        <fullName evidence="3">Malectin domain-containing protein</fullName>
    </recommendedName>
</protein>
<keyword evidence="2" id="KW-1185">Reference proteome</keyword>
<sequence length="209" mass="23419">MFLLTLPSAQFVGLERSVELICPMANPLKVLLFKLYVTLRDWVRPAPAMARLPGEFIKGINFGGEAVEIGGDRWQSYPEALATGLATPGATAATTYCVPDPYVSWETRIMLNSVIFKPQTLELEQPLPNDSYDLYLWIIENYKTHWHSLELRVAGQSVAQGLGYLPHRGWARYGPYPITVTEGRLHLSLTTSEPNIDAHLMGLSLHKRP</sequence>
<organism evidence="1 2">
    <name type="scientific">Phormidium tenue NIES-30</name>
    <dbReference type="NCBI Taxonomy" id="549789"/>
    <lineage>
        <taxon>Bacteria</taxon>
        <taxon>Bacillati</taxon>
        <taxon>Cyanobacteriota</taxon>
        <taxon>Cyanophyceae</taxon>
        <taxon>Oscillatoriophycideae</taxon>
        <taxon>Oscillatoriales</taxon>
        <taxon>Oscillatoriaceae</taxon>
        <taxon>Phormidium</taxon>
    </lineage>
</organism>
<dbReference type="EMBL" id="MRCG01000011">
    <property type="protein sequence ID" value="OKH46923.1"/>
    <property type="molecule type" value="Genomic_DNA"/>
</dbReference>
<reference evidence="1 2" key="1">
    <citation type="submission" date="2016-11" db="EMBL/GenBank/DDBJ databases">
        <title>Draft Genome Sequences of Nine Cyanobacterial Strains from Diverse Habitats.</title>
        <authorList>
            <person name="Zhu T."/>
            <person name="Hou S."/>
            <person name="Lu X."/>
            <person name="Hess W.R."/>
        </authorList>
    </citation>
    <scope>NUCLEOTIDE SEQUENCE [LARGE SCALE GENOMIC DNA]</scope>
    <source>
        <strain evidence="1 2">NIES-30</strain>
    </source>
</reference>
<name>A0A1U7J3L8_9CYAN</name>
<gene>
    <name evidence="1" type="ORF">NIES30_15625</name>
</gene>
<comment type="caution">
    <text evidence="1">The sequence shown here is derived from an EMBL/GenBank/DDBJ whole genome shotgun (WGS) entry which is preliminary data.</text>
</comment>
<evidence type="ECO:0000313" key="1">
    <source>
        <dbReference type="EMBL" id="OKH46923.1"/>
    </source>
</evidence>
<dbReference type="Proteomes" id="UP000185557">
    <property type="component" value="Unassembled WGS sequence"/>
</dbReference>
<proteinExistence type="predicted"/>
<evidence type="ECO:0008006" key="3">
    <source>
        <dbReference type="Google" id="ProtNLM"/>
    </source>
</evidence>
<dbReference type="AlphaFoldDB" id="A0A1U7J3L8"/>